<dbReference type="InterPro" id="IPR006540">
    <property type="entry name" value="Lactococcin_972"/>
</dbReference>
<feature type="chain" id="PRO_5043935960" evidence="1">
    <location>
        <begin position="32"/>
        <end position="103"/>
    </location>
</feature>
<proteinExistence type="predicted"/>
<gene>
    <name evidence="2" type="ORF">PNW85_07125</name>
</gene>
<feature type="signal peptide" evidence="1">
    <location>
        <begin position="1"/>
        <end position="31"/>
    </location>
</feature>
<sequence>MKMKQIKMRIMACMAMAVMTVATFGTGVAAAASGSEAVGGGQWSWSNVPGVYASSSYYHGSKLHSASAQVGSGDVVVDTKNAGHTAKATAYGIGTTRVWWNTY</sequence>
<dbReference type="Pfam" id="PF09683">
    <property type="entry name" value="Lactococcin_972"/>
    <property type="match status" value="1"/>
</dbReference>
<dbReference type="AlphaFoldDB" id="A0AAW6DDH5"/>
<name>A0AAW6DDH5_MEDGN</name>
<reference evidence="2" key="1">
    <citation type="submission" date="2023-01" db="EMBL/GenBank/DDBJ databases">
        <title>Human gut microbiome strain richness.</title>
        <authorList>
            <person name="Chen-Liaw A."/>
        </authorList>
    </citation>
    <scope>NUCLEOTIDE SEQUENCE</scope>
    <source>
        <strain evidence="2">RTP21484st1_H11_RTP21484_190118</strain>
    </source>
</reference>
<organism evidence="2 3">
    <name type="scientific">Mediterraneibacter gnavus</name>
    <name type="common">Ruminococcus gnavus</name>
    <dbReference type="NCBI Taxonomy" id="33038"/>
    <lineage>
        <taxon>Bacteria</taxon>
        <taxon>Bacillati</taxon>
        <taxon>Bacillota</taxon>
        <taxon>Clostridia</taxon>
        <taxon>Lachnospirales</taxon>
        <taxon>Lachnospiraceae</taxon>
        <taxon>Mediterraneibacter</taxon>
    </lineage>
</organism>
<dbReference type="EMBL" id="JAQMLA010000015">
    <property type="protein sequence ID" value="MDB8686443.1"/>
    <property type="molecule type" value="Genomic_DNA"/>
</dbReference>
<dbReference type="Proteomes" id="UP001212160">
    <property type="component" value="Unassembled WGS sequence"/>
</dbReference>
<accession>A0AAW6DDH5</accession>
<protein>
    <submittedName>
        <fullName evidence="2">Lactococcin 972 family bacteriocin</fullName>
    </submittedName>
</protein>
<dbReference type="Gene3D" id="2.60.40.2850">
    <property type="match status" value="1"/>
</dbReference>
<comment type="caution">
    <text evidence="2">The sequence shown here is derived from an EMBL/GenBank/DDBJ whole genome shotgun (WGS) entry which is preliminary data.</text>
</comment>
<evidence type="ECO:0000313" key="3">
    <source>
        <dbReference type="Proteomes" id="UP001212160"/>
    </source>
</evidence>
<keyword evidence="1" id="KW-0732">Signal</keyword>
<evidence type="ECO:0000313" key="2">
    <source>
        <dbReference type="EMBL" id="MDB8686443.1"/>
    </source>
</evidence>
<evidence type="ECO:0000256" key="1">
    <source>
        <dbReference type="SAM" id="SignalP"/>
    </source>
</evidence>
<dbReference type="RefSeq" id="WP_272107809.1">
    <property type="nucleotide sequence ID" value="NZ_JAQMLA010000015.1"/>
</dbReference>